<dbReference type="EMBL" id="UYJE01003710">
    <property type="protein sequence ID" value="VDI21700.1"/>
    <property type="molecule type" value="Genomic_DNA"/>
</dbReference>
<dbReference type="PANTHER" id="PTHR19446">
    <property type="entry name" value="REVERSE TRANSCRIPTASES"/>
    <property type="match status" value="1"/>
</dbReference>
<keyword evidence="1" id="KW-1133">Transmembrane helix</keyword>
<evidence type="ECO:0000313" key="3">
    <source>
        <dbReference type="Proteomes" id="UP000596742"/>
    </source>
</evidence>
<evidence type="ECO:0000256" key="1">
    <source>
        <dbReference type="SAM" id="Phobius"/>
    </source>
</evidence>
<protein>
    <recommendedName>
        <fullName evidence="4">Reverse transcriptase domain-containing protein</fullName>
    </recommendedName>
</protein>
<comment type="caution">
    <text evidence="2">The sequence shown here is derived from an EMBL/GenBank/DDBJ whole genome shotgun (WGS) entry which is preliminary data.</text>
</comment>
<sequence length="235" mass="26869">MHSDPKMEELPEIDQLIHPEDLEQAFDESPTKLKEVVDVIKKGRAASAPSPNVVPYKVYKNCQRITKRLWKLIRVIWRRGRLAESWHKAEGCFIPKEEKSETLKQFRTISLLNVEGKIFLATLIIREAKDSKGELTVVWLDLANAHGTEPKKLVESLLEKYHVPDGIRGLIKEYFNHLQLRSVGDFTTSSQRLEVGIVTGCTISVILFSAAMNIIVKSVERKRRGIWMKSGVRQP</sequence>
<proteinExistence type="predicted"/>
<feature type="transmembrane region" description="Helical" evidence="1">
    <location>
        <begin position="195"/>
        <end position="216"/>
    </location>
</feature>
<reference evidence="2" key="1">
    <citation type="submission" date="2018-11" db="EMBL/GenBank/DDBJ databases">
        <authorList>
            <person name="Alioto T."/>
            <person name="Alioto T."/>
        </authorList>
    </citation>
    <scope>NUCLEOTIDE SEQUENCE</scope>
</reference>
<dbReference type="Proteomes" id="UP000596742">
    <property type="component" value="Unassembled WGS sequence"/>
</dbReference>
<keyword evidence="1" id="KW-0812">Transmembrane</keyword>
<keyword evidence="1" id="KW-0472">Membrane</keyword>
<keyword evidence="3" id="KW-1185">Reference proteome</keyword>
<evidence type="ECO:0008006" key="4">
    <source>
        <dbReference type="Google" id="ProtNLM"/>
    </source>
</evidence>
<organism evidence="2 3">
    <name type="scientific">Mytilus galloprovincialis</name>
    <name type="common">Mediterranean mussel</name>
    <dbReference type="NCBI Taxonomy" id="29158"/>
    <lineage>
        <taxon>Eukaryota</taxon>
        <taxon>Metazoa</taxon>
        <taxon>Spiralia</taxon>
        <taxon>Lophotrochozoa</taxon>
        <taxon>Mollusca</taxon>
        <taxon>Bivalvia</taxon>
        <taxon>Autobranchia</taxon>
        <taxon>Pteriomorphia</taxon>
        <taxon>Mytilida</taxon>
        <taxon>Mytiloidea</taxon>
        <taxon>Mytilidae</taxon>
        <taxon>Mytilinae</taxon>
        <taxon>Mytilus</taxon>
    </lineage>
</organism>
<dbReference type="AlphaFoldDB" id="A0A8B6DLU1"/>
<accession>A0A8B6DLU1</accession>
<name>A0A8B6DLU1_MYTGA</name>
<dbReference type="OrthoDB" id="447743at2759"/>
<gene>
    <name evidence="2" type="ORF">MGAL_10B021403</name>
</gene>
<evidence type="ECO:0000313" key="2">
    <source>
        <dbReference type="EMBL" id="VDI21700.1"/>
    </source>
</evidence>